<proteinExistence type="predicted"/>
<dbReference type="STRING" id="4572.M7ZB49"/>
<protein>
    <submittedName>
        <fullName evidence="4">DnaJ homolog subfamily B member 2</fullName>
    </submittedName>
</protein>
<dbReference type="PANTHER" id="PTHR43888">
    <property type="entry name" value="DNAJ-LIKE-2, ISOFORM A-RELATED"/>
    <property type="match status" value="1"/>
</dbReference>
<evidence type="ECO:0000256" key="3">
    <source>
        <dbReference type="ARBA" id="ARBA00023186"/>
    </source>
</evidence>
<dbReference type="PROSITE" id="PS50076">
    <property type="entry name" value="DNAJ_2"/>
    <property type="match status" value="1"/>
</dbReference>
<dbReference type="EMBL" id="KD152767">
    <property type="protein sequence ID" value="EMS56866.1"/>
    <property type="molecule type" value="Genomic_DNA"/>
</dbReference>
<dbReference type="InterPro" id="IPR001623">
    <property type="entry name" value="DnaJ_domain"/>
</dbReference>
<keyword evidence="2" id="KW-0256">Endoplasmic reticulum</keyword>
<dbReference type="FunFam" id="1.10.287.110:FF:000062">
    <property type="entry name" value="DnaJ protein ERDJ3B"/>
    <property type="match status" value="1"/>
</dbReference>
<evidence type="ECO:0000313" key="4">
    <source>
        <dbReference type="EMBL" id="EMS56866.1"/>
    </source>
</evidence>
<dbReference type="eggNOG" id="KOG0713">
    <property type="taxonomic scope" value="Eukaryota"/>
</dbReference>
<evidence type="ECO:0000256" key="2">
    <source>
        <dbReference type="ARBA" id="ARBA00022824"/>
    </source>
</evidence>
<dbReference type="Gene3D" id="1.10.287.110">
    <property type="entry name" value="DnaJ domain"/>
    <property type="match status" value="1"/>
</dbReference>
<dbReference type="SMART" id="SM00271">
    <property type="entry name" value="DnaJ"/>
    <property type="match status" value="1"/>
</dbReference>
<organism evidence="4">
    <name type="scientific">Triticum urartu</name>
    <name type="common">Red wild einkorn</name>
    <name type="synonym">Crithodium urartu</name>
    <dbReference type="NCBI Taxonomy" id="4572"/>
    <lineage>
        <taxon>Eukaryota</taxon>
        <taxon>Viridiplantae</taxon>
        <taxon>Streptophyta</taxon>
        <taxon>Embryophyta</taxon>
        <taxon>Tracheophyta</taxon>
        <taxon>Spermatophyta</taxon>
        <taxon>Magnoliopsida</taxon>
        <taxon>Liliopsida</taxon>
        <taxon>Poales</taxon>
        <taxon>Poaceae</taxon>
        <taxon>BOP clade</taxon>
        <taxon>Pooideae</taxon>
        <taxon>Triticodae</taxon>
        <taxon>Triticeae</taxon>
        <taxon>Triticinae</taxon>
        <taxon>Triticum</taxon>
    </lineage>
</organism>
<dbReference type="PRINTS" id="PR00625">
    <property type="entry name" value="JDOMAIN"/>
</dbReference>
<keyword evidence="3" id="KW-0143">Chaperone</keyword>
<dbReference type="GO" id="GO:0030544">
    <property type="term" value="F:Hsp70 protein binding"/>
    <property type="evidence" value="ECO:0007669"/>
    <property type="project" value="InterPro"/>
</dbReference>
<evidence type="ECO:0000256" key="1">
    <source>
        <dbReference type="ARBA" id="ARBA00004240"/>
    </source>
</evidence>
<dbReference type="PROSITE" id="PS00636">
    <property type="entry name" value="DNAJ_1"/>
    <property type="match status" value="1"/>
</dbReference>
<dbReference type="CDD" id="cd06257">
    <property type="entry name" value="DnaJ"/>
    <property type="match status" value="1"/>
</dbReference>
<gene>
    <name evidence="4" type="ORF">TRIUR3_11380</name>
</gene>
<dbReference type="GO" id="GO:0006457">
    <property type="term" value="P:protein folding"/>
    <property type="evidence" value="ECO:0007669"/>
    <property type="project" value="InterPro"/>
</dbReference>
<dbReference type="GO" id="GO:0005783">
    <property type="term" value="C:endoplasmic reticulum"/>
    <property type="evidence" value="ECO:0007669"/>
    <property type="project" value="UniProtKB-SubCell"/>
</dbReference>
<dbReference type="SUPFAM" id="SSF46565">
    <property type="entry name" value="Chaperone J-domain"/>
    <property type="match status" value="1"/>
</dbReference>
<name>M7ZB49_TRIUA</name>
<sequence length="165" mass="18777">MLAIQTNCEESCDFMYVKADDLDAAAAVWVHQTCSTIIARKSFYDVLQVPKGASEDQIKRSYRKLALKYHPDKNPDNEEATKRFAEINNAYEVLTDQEKRKIYDRYGEEGLKQFQGGRGGGGGGMNMQDIFSSCSSIDREYGNSYDRVEYMKIEMHLSSEMTPPV</sequence>
<dbReference type="InterPro" id="IPR044713">
    <property type="entry name" value="DNJA1/2-like"/>
</dbReference>
<dbReference type="Pfam" id="PF00226">
    <property type="entry name" value="DnaJ"/>
    <property type="match status" value="1"/>
</dbReference>
<dbReference type="AlphaFoldDB" id="M7ZB49"/>
<reference evidence="4" key="1">
    <citation type="journal article" date="2013" name="Nature">
        <title>Draft genome of the wheat A-genome progenitor Triticum urartu.</title>
        <authorList>
            <person name="Ling H.Q."/>
            <person name="Zhao S."/>
            <person name="Liu D."/>
            <person name="Wang J."/>
            <person name="Sun H."/>
            <person name="Zhang C."/>
            <person name="Fan H."/>
            <person name="Li D."/>
            <person name="Dong L."/>
            <person name="Tao Y."/>
            <person name="Gao C."/>
            <person name="Wu H."/>
            <person name="Li Y."/>
            <person name="Cui Y."/>
            <person name="Guo X."/>
            <person name="Zheng S."/>
            <person name="Wang B."/>
            <person name="Yu K."/>
            <person name="Liang Q."/>
            <person name="Yang W."/>
            <person name="Lou X."/>
            <person name="Chen J."/>
            <person name="Feng M."/>
            <person name="Jian J."/>
            <person name="Zhang X."/>
            <person name="Luo G."/>
            <person name="Jiang Y."/>
            <person name="Liu J."/>
            <person name="Wang Z."/>
            <person name="Sha Y."/>
            <person name="Zhang B."/>
            <person name="Wu H."/>
            <person name="Tang D."/>
            <person name="Shen Q."/>
            <person name="Xue P."/>
            <person name="Zou S."/>
            <person name="Wang X."/>
            <person name="Liu X."/>
            <person name="Wang F."/>
            <person name="Yang Y."/>
            <person name="An X."/>
            <person name="Dong Z."/>
            <person name="Zhang K."/>
            <person name="Zhang X."/>
            <person name="Luo M.C."/>
            <person name="Dvorak J."/>
            <person name="Tong Y."/>
            <person name="Wang J."/>
            <person name="Yang H."/>
            <person name="Li Z."/>
            <person name="Wang D."/>
            <person name="Zhang A."/>
            <person name="Wang J."/>
        </authorList>
    </citation>
    <scope>NUCLEOTIDE SEQUENCE</scope>
</reference>
<dbReference type="InterPro" id="IPR036869">
    <property type="entry name" value="J_dom_sf"/>
</dbReference>
<accession>M7ZB49</accession>
<comment type="subcellular location">
    <subcellularLocation>
        <location evidence="1">Endoplasmic reticulum</location>
    </subcellularLocation>
</comment>
<dbReference type="InterPro" id="IPR018253">
    <property type="entry name" value="DnaJ_domain_CS"/>
</dbReference>